<dbReference type="PANTHER" id="PTHR13318:SF190">
    <property type="entry name" value="PARTNER OF PAIRED, ISOFORM B"/>
    <property type="match status" value="1"/>
</dbReference>
<dbReference type="PANTHER" id="PTHR13318">
    <property type="entry name" value="PARTNER OF PAIRED, ISOFORM B-RELATED"/>
    <property type="match status" value="1"/>
</dbReference>
<dbReference type="GO" id="GO:0031146">
    <property type="term" value="P:SCF-dependent proteasomal ubiquitin-dependent protein catabolic process"/>
    <property type="evidence" value="ECO:0007669"/>
    <property type="project" value="TreeGrafter"/>
</dbReference>
<evidence type="ECO:0008006" key="3">
    <source>
        <dbReference type="Google" id="ProtNLM"/>
    </source>
</evidence>
<dbReference type="Proteomes" id="UP000237819">
    <property type="component" value="Unassembled WGS sequence"/>
</dbReference>
<evidence type="ECO:0000313" key="1">
    <source>
        <dbReference type="EMBL" id="PQO45293.1"/>
    </source>
</evidence>
<dbReference type="SMART" id="SM00367">
    <property type="entry name" value="LRR_CC"/>
    <property type="match status" value="2"/>
</dbReference>
<dbReference type="InterPro" id="IPR006553">
    <property type="entry name" value="Leu-rich_rpt_Cys-con_subtyp"/>
</dbReference>
<dbReference type="SUPFAM" id="SSF52047">
    <property type="entry name" value="RNI-like"/>
    <property type="match status" value="1"/>
</dbReference>
<name>A0A2S8GLI2_9BACT</name>
<dbReference type="EMBL" id="PUHZ01000015">
    <property type="protein sequence ID" value="PQO45293.1"/>
    <property type="molecule type" value="Genomic_DNA"/>
</dbReference>
<dbReference type="RefSeq" id="WP_105336273.1">
    <property type="nucleotide sequence ID" value="NZ_PUHZ01000015.1"/>
</dbReference>
<dbReference type="Pfam" id="PF13516">
    <property type="entry name" value="LRR_6"/>
    <property type="match status" value="1"/>
</dbReference>
<dbReference type="InterPro" id="IPR001611">
    <property type="entry name" value="Leu-rich_rpt"/>
</dbReference>
<gene>
    <name evidence="1" type="ORF">C5Y93_15170</name>
</gene>
<reference evidence="1 2" key="1">
    <citation type="submission" date="2018-02" db="EMBL/GenBank/DDBJ databases">
        <title>Comparative genomes isolates from brazilian mangrove.</title>
        <authorList>
            <person name="Araujo J.E."/>
            <person name="Taketani R.G."/>
            <person name="Silva M.C.P."/>
            <person name="Loureco M.V."/>
            <person name="Andreote F.D."/>
        </authorList>
    </citation>
    <scope>NUCLEOTIDE SEQUENCE [LARGE SCALE GENOMIC DNA]</scope>
    <source>
        <strain evidence="1 2">Nap-Phe MGV</strain>
    </source>
</reference>
<evidence type="ECO:0000313" key="2">
    <source>
        <dbReference type="Proteomes" id="UP000237819"/>
    </source>
</evidence>
<dbReference type="GO" id="GO:0019005">
    <property type="term" value="C:SCF ubiquitin ligase complex"/>
    <property type="evidence" value="ECO:0007669"/>
    <property type="project" value="TreeGrafter"/>
</dbReference>
<organism evidence="1 2">
    <name type="scientific">Blastopirellula marina</name>
    <dbReference type="NCBI Taxonomy" id="124"/>
    <lineage>
        <taxon>Bacteria</taxon>
        <taxon>Pseudomonadati</taxon>
        <taxon>Planctomycetota</taxon>
        <taxon>Planctomycetia</taxon>
        <taxon>Pirellulales</taxon>
        <taxon>Pirellulaceae</taxon>
        <taxon>Blastopirellula</taxon>
    </lineage>
</organism>
<dbReference type="InterPro" id="IPR032675">
    <property type="entry name" value="LRR_dom_sf"/>
</dbReference>
<sequence>MPRFLRQFGLRSLLLFCTLAAVCFGLWRWHMSWVDRQFELAAQIGEKDGQLRWETWGPAWLHETFGSRYFSQIVRVDWQHKRIKDEDLELLRELSTLEQLYIAGNPITDDGLAVLDDLPRIKTLAIWNTGLTDESLRHVGKLQSLEVLDMHGTAMTEQGLEHLRDLDQLKLLRQDLVLTDKGIQRLASFPQLQLETLRGKQLSEASIRWVVAQKQLTSIRLDHTQGDRWADAVAELPALTYLDVRNGQIQYEQLEAILLANRLKTLELWNVPVGDAALSRSLMQGSLKRVDFRYTNVTPGAILRVFGAHGKQMYLTDGYLSVMQTMNGPHCQWGGSFEADDWQHLAHCVQMTMLEVSATVPNDHRVDGLKSLAALDQIVFHQEASDAALRALSELPNLRSIILHNVDGLTADGFRALKNAPKLKQLSLAATQLTDDQLAGVSEIEGLTNLDLNFTPITDAGIRHLSSLVNLQDLTISNCRNLTDEALPPLVELPKLQRLTATGMPIGKVGREYLSGIRAAVYVDNSGSNQTRGGMLLGPVMFEGTLIPVERTTNLPFSSQ</sequence>
<dbReference type="OrthoDB" id="272105at2"/>
<proteinExistence type="predicted"/>
<comment type="caution">
    <text evidence="1">The sequence shown here is derived from an EMBL/GenBank/DDBJ whole genome shotgun (WGS) entry which is preliminary data.</text>
</comment>
<accession>A0A2S8GLI2</accession>
<dbReference type="AlphaFoldDB" id="A0A2S8GLI2"/>
<dbReference type="Gene3D" id="3.80.10.10">
    <property type="entry name" value="Ribonuclease Inhibitor"/>
    <property type="match status" value="3"/>
</dbReference>
<protein>
    <recommendedName>
        <fullName evidence="3">Leucine Rich repeats (2 copies)</fullName>
    </recommendedName>
</protein>